<name>A0A654IIL4_9MOLU</name>
<evidence type="ECO:0000256" key="15">
    <source>
        <dbReference type="ARBA" id="ARBA00030956"/>
    </source>
</evidence>
<keyword evidence="6" id="KW-0597">Phosphoprotein</keyword>
<keyword evidence="8" id="KW-0808">Transferase</keyword>
<sequence length="677" mass="75333">MNLKKKIGFFNTKTDIDKSLVQNAKFSKNKVKRQIQKIGSFMAGMIMPTVSILIAWGLITAMFLGKYVDGKWVATGWFDFEPFGQLVGPTMKWLIPVLVAYTAGNMIYKTRGGMLASFLVVCAIIGNDFLYKTLMADWKFAEGTVGKAGAPNQIVAAMIISPLFVYITKKVEILYINRIKPGFEMLVRNFSLAGFAIMFGLSIFWIWPFVMYSISWVMIQIINLFTKLPWLFPFMSIFTEPLRSVFLNNALNWGVMIPIGLQEVQLKGFSGFFMVGGNPGPGFGLLIAYVVWRKQQRGAASGASLIQLIGGIHEVHYVYILSEPIMILATISGAFTSLSIVKLLAGGATAAISPGSLISVISVAGSGYRIAINVLAVFSGAIVSFLVASLIMKFKKKHNSVVMGVEVGDDGVKFNNEQNSNQKQNNNSNNQFDWSKVKNIVVACDAGVGSSAMAAGILKKWVKDNQIDVNVSNCAVKDLTNQIDVVITMNNFVEFAKEKSPNAYVFGVDKFLGPNIYDPIKNELLKIKRIIMIKSKDCVFIVDSFKDKNKAMEFVGSKMVELNYIDKEYIDFIKQRDQLASVAIGNYLAIPHGSLTGEKFIKNQGIIIVKLNKTMNWDNEKVNWIIGLSLLGDKQLEMLQTIAILFEDINKVEQLTKQLNTIDQIYEFFTNLKIGEY</sequence>
<evidence type="ECO:0000313" key="21">
    <source>
        <dbReference type="EMBL" id="VZR97729.1"/>
    </source>
</evidence>
<evidence type="ECO:0000259" key="20">
    <source>
        <dbReference type="PROSITE" id="PS51104"/>
    </source>
</evidence>
<evidence type="ECO:0000256" key="7">
    <source>
        <dbReference type="ARBA" id="ARBA00022597"/>
    </source>
</evidence>
<dbReference type="InterPro" id="IPR036095">
    <property type="entry name" value="PTS_EIIB-like_sf"/>
</dbReference>
<evidence type="ECO:0000256" key="10">
    <source>
        <dbReference type="ARBA" id="ARBA00022692"/>
    </source>
</evidence>
<evidence type="ECO:0000259" key="19">
    <source>
        <dbReference type="PROSITE" id="PS51099"/>
    </source>
</evidence>
<dbReference type="PANTHER" id="PTHR30181">
    <property type="entry name" value="MANNITOL PERMEASE IIC COMPONENT"/>
    <property type="match status" value="1"/>
</dbReference>
<proteinExistence type="predicted"/>
<dbReference type="PROSITE" id="PS51094">
    <property type="entry name" value="PTS_EIIA_TYPE_2"/>
    <property type="match status" value="1"/>
</dbReference>
<evidence type="ECO:0000256" key="1">
    <source>
        <dbReference type="ARBA" id="ARBA00002434"/>
    </source>
</evidence>
<gene>
    <name evidence="21" type="primary">mtlA_2</name>
    <name evidence="21" type="ORF">MF5295_00451</name>
</gene>
<evidence type="ECO:0000256" key="13">
    <source>
        <dbReference type="ARBA" id="ARBA00023136"/>
    </source>
</evidence>
<feature type="transmembrane region" description="Helical" evidence="17">
    <location>
        <begin position="150"/>
        <end position="168"/>
    </location>
</feature>
<feature type="transmembrane region" description="Helical" evidence="17">
    <location>
        <begin position="38"/>
        <end position="63"/>
    </location>
</feature>
<comment type="subcellular location">
    <subcellularLocation>
        <location evidence="2">Cell membrane</location>
        <topology evidence="2">Multi-pass membrane protein</topology>
    </subcellularLocation>
</comment>
<comment type="function">
    <text evidence="1">The phosphoenolpyruvate-dependent sugar phosphotransferase system (sugar PTS), a major carbohydrate active transport system, catalyzes the phosphorylation of incoming sugar substrates concomitantly with their translocation across the cell membrane. The enzyme II CmtAB PTS system is involved in D-mannitol transport.</text>
</comment>
<dbReference type="GO" id="GO:0022872">
    <property type="term" value="F:protein-N(PI)-phosphohistidine-mannitol phosphotransferase system transmembrane transporter activity"/>
    <property type="evidence" value="ECO:0007669"/>
    <property type="project" value="InterPro"/>
</dbReference>
<dbReference type="PROSITE" id="PS51099">
    <property type="entry name" value="PTS_EIIB_TYPE_2"/>
    <property type="match status" value="1"/>
</dbReference>
<feature type="transmembrane region" description="Helical" evidence="17">
    <location>
        <begin position="244"/>
        <end position="261"/>
    </location>
</feature>
<keyword evidence="5" id="KW-1003">Cell membrane</keyword>
<evidence type="ECO:0000256" key="9">
    <source>
        <dbReference type="ARBA" id="ARBA00022683"/>
    </source>
</evidence>
<keyword evidence="9" id="KW-0598">Phosphotransferase system</keyword>
<evidence type="ECO:0000256" key="11">
    <source>
        <dbReference type="ARBA" id="ARBA00022777"/>
    </source>
</evidence>
<dbReference type="GO" id="GO:0090563">
    <property type="term" value="F:protein-phosphocysteine-sugar phosphotransferase activity"/>
    <property type="evidence" value="ECO:0007669"/>
    <property type="project" value="TreeGrafter"/>
</dbReference>
<keyword evidence="11" id="KW-0418">Kinase</keyword>
<evidence type="ECO:0000256" key="3">
    <source>
        <dbReference type="ARBA" id="ARBA00014783"/>
    </source>
</evidence>
<dbReference type="EMBL" id="LR739235">
    <property type="protein sequence ID" value="VZR97729.1"/>
    <property type="molecule type" value="Genomic_DNA"/>
</dbReference>
<dbReference type="Pfam" id="PF00359">
    <property type="entry name" value="PTS_EIIA_2"/>
    <property type="match status" value="1"/>
</dbReference>
<dbReference type="PROSITE" id="PS51104">
    <property type="entry name" value="PTS_EIIC_TYPE_2"/>
    <property type="match status" value="1"/>
</dbReference>
<organism evidence="21">
    <name type="scientific">Mycoplasma feriruminatoris</name>
    <dbReference type="NCBI Taxonomy" id="1179777"/>
    <lineage>
        <taxon>Bacteria</taxon>
        <taxon>Bacillati</taxon>
        <taxon>Mycoplasmatota</taxon>
        <taxon>Mollicutes</taxon>
        <taxon>Mycoplasmataceae</taxon>
        <taxon>Mycoplasma</taxon>
    </lineage>
</organism>
<dbReference type="PROSITE" id="PS00372">
    <property type="entry name" value="PTS_EIIA_TYPE_2_HIS"/>
    <property type="match status" value="1"/>
</dbReference>
<accession>A0A654IIL4</accession>
<evidence type="ECO:0000256" key="14">
    <source>
        <dbReference type="ARBA" id="ARBA00029908"/>
    </source>
</evidence>
<keyword evidence="10 17" id="KW-0812">Transmembrane</keyword>
<dbReference type="GO" id="GO:0005886">
    <property type="term" value="C:plasma membrane"/>
    <property type="evidence" value="ECO:0007669"/>
    <property type="project" value="UniProtKB-SubCell"/>
</dbReference>
<dbReference type="Pfam" id="PF02302">
    <property type="entry name" value="PTS_IIB"/>
    <property type="match status" value="1"/>
</dbReference>
<evidence type="ECO:0000256" key="12">
    <source>
        <dbReference type="ARBA" id="ARBA00022989"/>
    </source>
</evidence>
<keyword evidence="7" id="KW-0762">Sugar transport</keyword>
<dbReference type="InterPro" id="IPR016152">
    <property type="entry name" value="PTrfase/Anion_transptr"/>
</dbReference>
<dbReference type="InterPro" id="IPR050893">
    <property type="entry name" value="Sugar_PTS"/>
</dbReference>
<dbReference type="InterPro" id="IPR003501">
    <property type="entry name" value="PTS_EIIB_2/3"/>
</dbReference>
<dbReference type="SUPFAM" id="SSF55804">
    <property type="entry name" value="Phoshotransferase/anion transport protein"/>
    <property type="match status" value="1"/>
</dbReference>
<dbReference type="AlphaFoldDB" id="A0A654IIL4"/>
<feature type="transmembrane region" description="Helical" evidence="17">
    <location>
        <begin position="83"/>
        <end position="101"/>
    </location>
</feature>
<feature type="transmembrane region" description="Helical" evidence="17">
    <location>
        <begin position="273"/>
        <end position="292"/>
    </location>
</feature>
<evidence type="ECO:0000259" key="18">
    <source>
        <dbReference type="PROSITE" id="PS51094"/>
    </source>
</evidence>
<keyword evidence="12 17" id="KW-1133">Transmembrane helix</keyword>
<dbReference type="Gene3D" id="3.40.50.2300">
    <property type="match status" value="1"/>
</dbReference>
<evidence type="ECO:0000256" key="16">
    <source>
        <dbReference type="ARBA" id="ARBA00030962"/>
    </source>
</evidence>
<feature type="transmembrane region" description="Helical" evidence="17">
    <location>
        <begin position="189"/>
        <end position="207"/>
    </location>
</feature>
<evidence type="ECO:0000256" key="4">
    <source>
        <dbReference type="ARBA" id="ARBA00022448"/>
    </source>
</evidence>
<dbReference type="GO" id="GO:0009401">
    <property type="term" value="P:phosphoenolpyruvate-dependent sugar phosphotransferase system"/>
    <property type="evidence" value="ECO:0007669"/>
    <property type="project" value="UniProtKB-KW"/>
</dbReference>
<keyword evidence="13 17" id="KW-0472">Membrane</keyword>
<feature type="domain" description="PTS EIIC type-2" evidence="20">
    <location>
        <begin position="38"/>
        <end position="401"/>
    </location>
</feature>
<evidence type="ECO:0000256" key="8">
    <source>
        <dbReference type="ARBA" id="ARBA00022679"/>
    </source>
</evidence>
<feature type="transmembrane region" description="Helical" evidence="17">
    <location>
        <begin position="213"/>
        <end position="232"/>
    </location>
</feature>
<dbReference type="InterPro" id="IPR029503">
    <property type="entry name" value="PTS_EIIB_mannitol"/>
</dbReference>
<evidence type="ECO:0000256" key="17">
    <source>
        <dbReference type="SAM" id="Phobius"/>
    </source>
</evidence>
<feature type="transmembrane region" description="Helical" evidence="17">
    <location>
        <begin position="113"/>
        <end position="130"/>
    </location>
</feature>
<feature type="domain" description="PTS EIIB type-2" evidence="19">
    <location>
        <begin position="438"/>
        <end position="532"/>
    </location>
</feature>
<dbReference type="PANTHER" id="PTHR30181:SF2">
    <property type="entry name" value="PTS SYSTEM MANNITOL-SPECIFIC EIICBA COMPONENT"/>
    <property type="match status" value="1"/>
</dbReference>
<dbReference type="GO" id="GO:0016301">
    <property type="term" value="F:kinase activity"/>
    <property type="evidence" value="ECO:0007669"/>
    <property type="project" value="UniProtKB-KW"/>
</dbReference>
<dbReference type="InterPro" id="IPR013011">
    <property type="entry name" value="PTS_EIIB_2"/>
</dbReference>
<dbReference type="InterPro" id="IPR002178">
    <property type="entry name" value="PTS_EIIA_type-2_dom"/>
</dbReference>
<keyword evidence="4" id="KW-0813">Transport</keyword>
<dbReference type="CDD" id="cd05567">
    <property type="entry name" value="PTS_IIB_mannitol"/>
    <property type="match status" value="1"/>
</dbReference>
<feature type="transmembrane region" description="Helical" evidence="17">
    <location>
        <begin position="370"/>
        <end position="391"/>
    </location>
</feature>
<dbReference type="InterPro" id="IPR013014">
    <property type="entry name" value="PTS_EIIC_2"/>
</dbReference>
<evidence type="ECO:0000256" key="6">
    <source>
        <dbReference type="ARBA" id="ARBA00022553"/>
    </source>
</evidence>
<evidence type="ECO:0000256" key="2">
    <source>
        <dbReference type="ARBA" id="ARBA00004651"/>
    </source>
</evidence>
<feature type="transmembrane region" description="Helical" evidence="17">
    <location>
        <begin position="343"/>
        <end position="364"/>
    </location>
</feature>
<dbReference type="SUPFAM" id="SSF52794">
    <property type="entry name" value="PTS system IIB component-like"/>
    <property type="match status" value="1"/>
</dbReference>
<dbReference type="Gene3D" id="3.40.930.10">
    <property type="entry name" value="Mannitol-specific EII, Chain A"/>
    <property type="match status" value="1"/>
</dbReference>
<feature type="domain" description="PTS EIIA type-2" evidence="18">
    <location>
        <begin position="532"/>
        <end position="672"/>
    </location>
</feature>
<evidence type="ECO:0000256" key="5">
    <source>
        <dbReference type="ARBA" id="ARBA00022475"/>
    </source>
</evidence>
<dbReference type="CDD" id="cd00211">
    <property type="entry name" value="PTS_IIA_fru"/>
    <property type="match status" value="1"/>
</dbReference>
<reference evidence="21" key="1">
    <citation type="submission" date="2019-11" db="EMBL/GenBank/DDBJ databases">
        <authorList>
            <person name="Falquet L."/>
            <person name="Falquet L."/>
        </authorList>
    </citation>
    <scope>NUCLEOTIDE SEQUENCE</scope>
    <source>
        <strain evidence="21">8756-13</strain>
    </source>
</reference>
<protein>
    <recommendedName>
        <fullName evidence="3">Mannitol-specific phosphotransferase enzyme IIA component</fullName>
    </recommendedName>
    <alternativeName>
        <fullName evidence="15">EIIA</fullName>
    </alternativeName>
    <alternativeName>
        <fullName evidence="16">EIII</fullName>
    </alternativeName>
    <alternativeName>
        <fullName evidence="14">PTS system mannitol-specific EIIA component</fullName>
    </alternativeName>
</protein>